<dbReference type="GO" id="GO:0000272">
    <property type="term" value="P:polysaccharide catabolic process"/>
    <property type="evidence" value="ECO:0007669"/>
    <property type="project" value="TreeGrafter"/>
</dbReference>
<feature type="binding site" evidence="4">
    <location>
        <position position="252"/>
    </location>
    <ligand>
        <name>substrate</name>
    </ligand>
</feature>
<dbReference type="Gene3D" id="1.50.10.10">
    <property type="match status" value="1"/>
</dbReference>
<dbReference type="InterPro" id="IPR052369">
    <property type="entry name" value="UG_Glycosaminoglycan_Hydrolase"/>
</dbReference>
<dbReference type="InterPro" id="IPR010905">
    <property type="entry name" value="Glyco_hydro_88"/>
</dbReference>
<evidence type="ECO:0000313" key="6">
    <source>
        <dbReference type="Proteomes" id="UP000190961"/>
    </source>
</evidence>
<dbReference type="AlphaFoldDB" id="A0A1T5JSA9"/>
<feature type="active site" description="Nucleophile" evidence="3">
    <location>
        <position position="130"/>
    </location>
</feature>
<reference evidence="5 6" key="1">
    <citation type="submission" date="2017-02" db="EMBL/GenBank/DDBJ databases">
        <authorList>
            <person name="Peterson S.W."/>
        </authorList>
    </citation>
    <scope>NUCLEOTIDE SEQUENCE [LARGE SCALE GENOMIC DNA]</scope>
    <source>
        <strain evidence="5 6">DSM 25262</strain>
    </source>
</reference>
<evidence type="ECO:0000256" key="4">
    <source>
        <dbReference type="PIRSR" id="PIRSR610905-2"/>
    </source>
</evidence>
<name>A0A1T5JSA9_9BACT</name>
<dbReference type="EMBL" id="FUZU01000001">
    <property type="protein sequence ID" value="SKC54254.1"/>
    <property type="molecule type" value="Genomic_DNA"/>
</dbReference>
<keyword evidence="6" id="KW-1185">Reference proteome</keyword>
<evidence type="ECO:0000256" key="2">
    <source>
        <dbReference type="ARBA" id="ARBA00038358"/>
    </source>
</evidence>
<dbReference type="SUPFAM" id="SSF48208">
    <property type="entry name" value="Six-hairpin glycosidases"/>
    <property type="match status" value="1"/>
</dbReference>
<dbReference type="PANTHER" id="PTHR36845">
    <property type="entry name" value="HYDROLASE, PUTATIVE (AFU_ORTHOLOGUE AFUA_7G05090)-RELATED"/>
    <property type="match status" value="1"/>
</dbReference>
<feature type="binding site" evidence="4">
    <location>
        <position position="130"/>
    </location>
    <ligand>
        <name>substrate</name>
    </ligand>
</feature>
<proteinExistence type="inferred from homology"/>
<comment type="similarity">
    <text evidence="2">Belongs to the glycosyl hydrolase 88 family.</text>
</comment>
<dbReference type="InterPro" id="IPR008928">
    <property type="entry name" value="6-hairpin_glycosidase_sf"/>
</dbReference>
<feature type="binding site" evidence="4">
    <location>
        <position position="268"/>
    </location>
    <ligand>
        <name>substrate</name>
    </ligand>
</feature>
<gene>
    <name evidence="5" type="ORF">SAMN05660236_1428</name>
</gene>
<dbReference type="STRING" id="688867.SAMN05660236_1428"/>
<feature type="binding site" evidence="4">
    <location>
        <position position="192"/>
    </location>
    <ligand>
        <name>substrate</name>
    </ligand>
</feature>
<sequence>MVSEQAARRSMLKRYILMAGLMILLALTSAAWIKYRNDASLDVNENLDYCVDQARKTLLQIPGGALMPRSIDHDKSSWRYVPIEDWTSGFWPGTLWYIYEATGDEQWRVEADRYTRMLAPLSQRRAMDHDLGFQMFSSFGNGYRLIQDTSYKEIILRTADTLATLYNEAAGTIRSWPGMVKEKGWPHNTIIDNMINLELLFWASKHGGDKSLYDIAVRHAETTMKNHFRPDYTSYHVVLYDTLTGEKIKGMTHQGFSDESMWARGQAWAIYGFTMVYRETKDRRFLDFVQAVIDVYLSHLPADDIPYWDFNAPRIPHETRDASAAAITASALLELARYVPKSKSDYYQEKATRMLYILSSEQYQSRNRNASFLLHSTGHRPNGTEVDASIIYADYYYIEALLRLKVLQ</sequence>
<feature type="active site" description="Proton donor" evidence="3">
    <location>
        <position position="192"/>
    </location>
</feature>
<evidence type="ECO:0000256" key="1">
    <source>
        <dbReference type="ARBA" id="ARBA00022801"/>
    </source>
</evidence>
<dbReference type="PANTHER" id="PTHR36845:SF1">
    <property type="entry name" value="HYDROLASE, PUTATIVE (AFU_ORTHOLOGUE AFUA_7G05090)-RELATED"/>
    <property type="match status" value="1"/>
</dbReference>
<evidence type="ECO:0000256" key="3">
    <source>
        <dbReference type="PIRSR" id="PIRSR610905-1"/>
    </source>
</evidence>
<dbReference type="Proteomes" id="UP000190961">
    <property type="component" value="Unassembled WGS sequence"/>
</dbReference>
<dbReference type="Pfam" id="PF07470">
    <property type="entry name" value="Glyco_hydro_88"/>
    <property type="match status" value="1"/>
</dbReference>
<accession>A0A1T5JSA9</accession>
<protein>
    <submittedName>
        <fullName evidence="5">Unsaturated chondroitin disaccharide hydrolase</fullName>
    </submittedName>
</protein>
<dbReference type="InterPro" id="IPR012341">
    <property type="entry name" value="6hp_glycosidase-like_sf"/>
</dbReference>
<keyword evidence="1 5" id="KW-0378">Hydrolase</keyword>
<feature type="binding site" evidence="4">
    <location>
        <position position="250"/>
    </location>
    <ligand>
        <name>substrate</name>
    </ligand>
</feature>
<evidence type="ECO:0000313" key="5">
    <source>
        <dbReference type="EMBL" id="SKC54254.1"/>
    </source>
</evidence>
<dbReference type="GO" id="GO:0052757">
    <property type="term" value="F:chondroitin hydrolase activity"/>
    <property type="evidence" value="ECO:0007669"/>
    <property type="project" value="TreeGrafter"/>
</dbReference>
<feature type="binding site" evidence="4">
    <location>
        <position position="264"/>
    </location>
    <ligand>
        <name>substrate</name>
    </ligand>
</feature>
<organism evidence="5 6">
    <name type="scientific">Ohtaekwangia koreensis</name>
    <dbReference type="NCBI Taxonomy" id="688867"/>
    <lineage>
        <taxon>Bacteria</taxon>
        <taxon>Pseudomonadati</taxon>
        <taxon>Bacteroidota</taxon>
        <taxon>Cytophagia</taxon>
        <taxon>Cytophagales</taxon>
        <taxon>Fulvivirgaceae</taxon>
        <taxon>Ohtaekwangia</taxon>
    </lineage>
</organism>